<gene>
    <name evidence="6" type="ORF">FKW77_009296</name>
</gene>
<dbReference type="PANTHER" id="PTHR14856">
    <property type="entry name" value="PQ-LOOP REPEAT-CONTAINING PROTEIN 1-LIKE PROTEIN"/>
    <property type="match status" value="1"/>
</dbReference>
<keyword evidence="2 5" id="KW-0812">Transmembrane</keyword>
<organism evidence="6 7">
    <name type="scientific">Venturia effusa</name>
    <dbReference type="NCBI Taxonomy" id="50376"/>
    <lineage>
        <taxon>Eukaryota</taxon>
        <taxon>Fungi</taxon>
        <taxon>Dikarya</taxon>
        <taxon>Ascomycota</taxon>
        <taxon>Pezizomycotina</taxon>
        <taxon>Dothideomycetes</taxon>
        <taxon>Pleosporomycetidae</taxon>
        <taxon>Venturiales</taxon>
        <taxon>Venturiaceae</taxon>
        <taxon>Venturia</taxon>
    </lineage>
</organism>
<comment type="subcellular location">
    <subcellularLocation>
        <location evidence="1">Membrane</location>
        <topology evidence="1">Multi-pass membrane protein</topology>
    </subcellularLocation>
</comment>
<keyword evidence="7" id="KW-1185">Reference proteome</keyword>
<dbReference type="AlphaFoldDB" id="A0A517L017"/>
<dbReference type="FunFam" id="1.20.1280.290:FF:000005">
    <property type="entry name" value="PQ-loop repeat-containing protein 1"/>
    <property type="match status" value="1"/>
</dbReference>
<dbReference type="Gene3D" id="1.20.1280.290">
    <property type="match status" value="2"/>
</dbReference>
<dbReference type="SMART" id="SM00679">
    <property type="entry name" value="CTNS"/>
    <property type="match status" value="2"/>
</dbReference>
<dbReference type="InterPro" id="IPR052241">
    <property type="entry name" value="SLC66/Scramblase_ANY1"/>
</dbReference>
<proteinExistence type="predicted"/>
<dbReference type="EMBL" id="CP042186">
    <property type="protein sequence ID" value="QDS68990.1"/>
    <property type="molecule type" value="Genomic_DNA"/>
</dbReference>
<dbReference type="Pfam" id="PF04193">
    <property type="entry name" value="PQ-loop"/>
    <property type="match status" value="2"/>
</dbReference>
<evidence type="ECO:0000313" key="7">
    <source>
        <dbReference type="Proteomes" id="UP000316270"/>
    </source>
</evidence>
<dbReference type="GO" id="GO:0016020">
    <property type="term" value="C:membrane"/>
    <property type="evidence" value="ECO:0007669"/>
    <property type="project" value="UniProtKB-SubCell"/>
</dbReference>
<evidence type="ECO:0000256" key="2">
    <source>
        <dbReference type="ARBA" id="ARBA00022692"/>
    </source>
</evidence>
<dbReference type="GO" id="GO:0005829">
    <property type="term" value="C:cytosol"/>
    <property type="evidence" value="ECO:0007669"/>
    <property type="project" value="GOC"/>
</dbReference>
<protein>
    <recommendedName>
        <fullName evidence="8">PQ-loop repeat-containing protein 1</fullName>
    </recommendedName>
</protein>
<dbReference type="GO" id="GO:0005802">
    <property type="term" value="C:trans-Golgi network"/>
    <property type="evidence" value="ECO:0007669"/>
    <property type="project" value="TreeGrafter"/>
</dbReference>
<dbReference type="Proteomes" id="UP000316270">
    <property type="component" value="Chromosome 2"/>
</dbReference>
<evidence type="ECO:0000313" key="6">
    <source>
        <dbReference type="EMBL" id="QDS68990.1"/>
    </source>
</evidence>
<evidence type="ECO:0008006" key="8">
    <source>
        <dbReference type="Google" id="ProtNLM"/>
    </source>
</evidence>
<dbReference type="GO" id="GO:0042147">
    <property type="term" value="P:retrograde transport, endosome to Golgi"/>
    <property type="evidence" value="ECO:0007669"/>
    <property type="project" value="TreeGrafter"/>
</dbReference>
<dbReference type="GO" id="GO:0005768">
    <property type="term" value="C:endosome"/>
    <property type="evidence" value="ECO:0007669"/>
    <property type="project" value="TreeGrafter"/>
</dbReference>
<name>A0A517L017_9PEZI</name>
<feature type="transmembrane region" description="Helical" evidence="5">
    <location>
        <begin position="127"/>
        <end position="148"/>
    </location>
</feature>
<evidence type="ECO:0000256" key="1">
    <source>
        <dbReference type="ARBA" id="ARBA00004141"/>
    </source>
</evidence>
<sequence length="274" mass="31128">MGLFGWLIDHIAPIFLITSPITSYTDQIYSIHRTRSSTGFSLDIPLIMLLASILKLFYWLGARYDLSLLLQACVMIAMQLLLLHVALTHRPPLDIKHTPFSDAAVRIGNVFEDRPWRFWQWRSPRPYWHFLGYFTVVLGVLQVLVGSVSGYSELLGGLALSIEATLPLPQILSNHRTRSCKGFRLSVLGNWLIGDAFKMVFFFYKDGSDVPWAFKICGVFQACCDLYLGIQYYMFGDGEPEPRGAQMSWEPLDREGVEMDLRFTSESGRGLAKS</sequence>
<evidence type="ECO:0000256" key="5">
    <source>
        <dbReference type="SAM" id="Phobius"/>
    </source>
</evidence>
<dbReference type="GO" id="GO:0045332">
    <property type="term" value="P:phospholipid translocation"/>
    <property type="evidence" value="ECO:0007669"/>
    <property type="project" value="TreeGrafter"/>
</dbReference>
<feature type="transmembrane region" description="Helical" evidence="5">
    <location>
        <begin position="66"/>
        <end position="87"/>
    </location>
</feature>
<reference evidence="6 7" key="1">
    <citation type="submission" date="2019-07" db="EMBL/GenBank/DDBJ databases">
        <title>Finished genome of Venturia effusa.</title>
        <authorList>
            <person name="Young C.A."/>
            <person name="Cox M.P."/>
            <person name="Ganley A.R.D."/>
            <person name="David W.J."/>
        </authorList>
    </citation>
    <scope>NUCLEOTIDE SEQUENCE [LARGE SCALE GENOMIC DNA]</scope>
    <source>
        <strain evidence="7">albino</strain>
    </source>
</reference>
<dbReference type="PANTHER" id="PTHR14856:SF9">
    <property type="entry name" value="PQ-LOOP REPEAT-CONTAINING PROTEIN 1"/>
    <property type="match status" value="1"/>
</dbReference>
<evidence type="ECO:0000256" key="4">
    <source>
        <dbReference type="ARBA" id="ARBA00023136"/>
    </source>
</evidence>
<dbReference type="OrthoDB" id="292213at2759"/>
<keyword evidence="3 5" id="KW-1133">Transmembrane helix</keyword>
<dbReference type="InterPro" id="IPR006603">
    <property type="entry name" value="PQ-loop_rpt"/>
</dbReference>
<accession>A0A517L017</accession>
<evidence type="ECO:0000256" key="3">
    <source>
        <dbReference type="ARBA" id="ARBA00022989"/>
    </source>
</evidence>
<keyword evidence="4 5" id="KW-0472">Membrane</keyword>
<feature type="transmembrane region" description="Helical" evidence="5">
    <location>
        <begin position="40"/>
        <end position="60"/>
    </location>
</feature>
<dbReference type="STRING" id="50376.A0A517L017"/>